<dbReference type="AlphaFoldDB" id="A0A9K3JLT4"/>
<dbReference type="EMBL" id="MNCJ02000317">
    <property type="protein sequence ID" value="KAF5817650.1"/>
    <property type="molecule type" value="Genomic_DNA"/>
</dbReference>
<comment type="caution">
    <text evidence="1">The sequence shown here is derived from an EMBL/GenBank/DDBJ whole genome shotgun (WGS) entry which is preliminary data.</text>
</comment>
<reference evidence="1" key="2">
    <citation type="submission" date="2020-06" db="EMBL/GenBank/DDBJ databases">
        <title>Helianthus annuus Genome sequencing and assembly Release 2.</title>
        <authorList>
            <person name="Gouzy J."/>
            <person name="Langlade N."/>
            <person name="Munos S."/>
        </authorList>
    </citation>
    <scope>NUCLEOTIDE SEQUENCE</scope>
    <source>
        <tissue evidence="1">Leaves</tissue>
    </source>
</reference>
<accession>A0A9K3JLT4</accession>
<protein>
    <submittedName>
        <fullName evidence="1">Uncharacterized protein</fullName>
    </submittedName>
</protein>
<organism evidence="1 2">
    <name type="scientific">Helianthus annuus</name>
    <name type="common">Common sunflower</name>
    <dbReference type="NCBI Taxonomy" id="4232"/>
    <lineage>
        <taxon>Eukaryota</taxon>
        <taxon>Viridiplantae</taxon>
        <taxon>Streptophyta</taxon>
        <taxon>Embryophyta</taxon>
        <taxon>Tracheophyta</taxon>
        <taxon>Spermatophyta</taxon>
        <taxon>Magnoliopsida</taxon>
        <taxon>eudicotyledons</taxon>
        <taxon>Gunneridae</taxon>
        <taxon>Pentapetalae</taxon>
        <taxon>asterids</taxon>
        <taxon>campanulids</taxon>
        <taxon>Asterales</taxon>
        <taxon>Asteraceae</taxon>
        <taxon>Asteroideae</taxon>
        <taxon>Heliantheae alliance</taxon>
        <taxon>Heliantheae</taxon>
        <taxon>Helianthus</taxon>
    </lineage>
</organism>
<dbReference type="Proteomes" id="UP000215914">
    <property type="component" value="Unassembled WGS sequence"/>
</dbReference>
<evidence type="ECO:0000313" key="1">
    <source>
        <dbReference type="EMBL" id="KAF5817650.1"/>
    </source>
</evidence>
<name>A0A9K3JLT4_HELAN</name>
<sequence length="41" mass="4184">MKVGETLSGQAASISEPGAVISGFNTTGQLLDVGYLTRRAS</sequence>
<keyword evidence="2" id="KW-1185">Reference proteome</keyword>
<proteinExistence type="predicted"/>
<gene>
    <name evidence="1" type="ORF">HanXRQr2_Chr02g0055571</name>
</gene>
<reference evidence="1" key="1">
    <citation type="journal article" date="2017" name="Nature">
        <title>The sunflower genome provides insights into oil metabolism, flowering and Asterid evolution.</title>
        <authorList>
            <person name="Badouin H."/>
            <person name="Gouzy J."/>
            <person name="Grassa C.J."/>
            <person name="Murat F."/>
            <person name="Staton S.E."/>
            <person name="Cottret L."/>
            <person name="Lelandais-Briere C."/>
            <person name="Owens G.L."/>
            <person name="Carrere S."/>
            <person name="Mayjonade B."/>
            <person name="Legrand L."/>
            <person name="Gill N."/>
            <person name="Kane N.C."/>
            <person name="Bowers J.E."/>
            <person name="Hubner S."/>
            <person name="Bellec A."/>
            <person name="Berard A."/>
            <person name="Berges H."/>
            <person name="Blanchet N."/>
            <person name="Boniface M.C."/>
            <person name="Brunel D."/>
            <person name="Catrice O."/>
            <person name="Chaidir N."/>
            <person name="Claudel C."/>
            <person name="Donnadieu C."/>
            <person name="Faraut T."/>
            <person name="Fievet G."/>
            <person name="Helmstetter N."/>
            <person name="King M."/>
            <person name="Knapp S.J."/>
            <person name="Lai Z."/>
            <person name="Le Paslier M.C."/>
            <person name="Lippi Y."/>
            <person name="Lorenzon L."/>
            <person name="Mandel J.R."/>
            <person name="Marage G."/>
            <person name="Marchand G."/>
            <person name="Marquand E."/>
            <person name="Bret-Mestries E."/>
            <person name="Morien E."/>
            <person name="Nambeesan S."/>
            <person name="Nguyen T."/>
            <person name="Pegot-Espagnet P."/>
            <person name="Pouilly N."/>
            <person name="Raftis F."/>
            <person name="Sallet E."/>
            <person name="Schiex T."/>
            <person name="Thomas J."/>
            <person name="Vandecasteele C."/>
            <person name="Vares D."/>
            <person name="Vear F."/>
            <person name="Vautrin S."/>
            <person name="Crespi M."/>
            <person name="Mangin B."/>
            <person name="Burke J.M."/>
            <person name="Salse J."/>
            <person name="Munos S."/>
            <person name="Vincourt P."/>
            <person name="Rieseberg L.H."/>
            <person name="Langlade N.B."/>
        </authorList>
    </citation>
    <scope>NUCLEOTIDE SEQUENCE</scope>
    <source>
        <tissue evidence="1">Leaves</tissue>
    </source>
</reference>
<evidence type="ECO:0000313" key="2">
    <source>
        <dbReference type="Proteomes" id="UP000215914"/>
    </source>
</evidence>
<dbReference type="Gramene" id="mRNA:HanXRQr2_Chr02g0055571">
    <property type="protein sequence ID" value="mRNA:HanXRQr2_Chr02g0055571"/>
    <property type="gene ID" value="HanXRQr2_Chr02g0055571"/>
</dbReference>